<dbReference type="Pfam" id="PF07366">
    <property type="entry name" value="SnoaL"/>
    <property type="match status" value="1"/>
</dbReference>
<dbReference type="InterPro" id="IPR032710">
    <property type="entry name" value="NTF2-like_dom_sf"/>
</dbReference>
<dbReference type="PANTHER" id="PTHR38436:SF1">
    <property type="entry name" value="ESTER CYCLASE"/>
    <property type="match status" value="1"/>
</dbReference>
<dbReference type="EMBL" id="JBHSHT010000001">
    <property type="protein sequence ID" value="MFC4822824.1"/>
    <property type="molecule type" value="Genomic_DNA"/>
</dbReference>
<dbReference type="Proteomes" id="UP001595945">
    <property type="component" value="Unassembled WGS sequence"/>
</dbReference>
<dbReference type="GeneID" id="73046134"/>
<proteinExistence type="predicted"/>
<evidence type="ECO:0000313" key="2">
    <source>
        <dbReference type="Proteomes" id="UP001595945"/>
    </source>
</evidence>
<dbReference type="InterPro" id="IPR009959">
    <property type="entry name" value="Cyclase_SnoaL-like"/>
</dbReference>
<evidence type="ECO:0000313" key="1">
    <source>
        <dbReference type="EMBL" id="MFC4822824.1"/>
    </source>
</evidence>
<reference evidence="1 2" key="1">
    <citation type="journal article" date="2019" name="Int. J. Syst. Evol. Microbiol.">
        <title>The Global Catalogue of Microorganisms (GCM) 10K type strain sequencing project: providing services to taxonomists for standard genome sequencing and annotation.</title>
        <authorList>
            <consortium name="The Broad Institute Genomics Platform"/>
            <consortium name="The Broad Institute Genome Sequencing Center for Infectious Disease"/>
            <person name="Wu L."/>
            <person name="Ma J."/>
        </authorList>
    </citation>
    <scope>NUCLEOTIDE SEQUENCE [LARGE SCALE GENOMIC DNA]</scope>
    <source>
        <strain evidence="1 2">XZYJ18</strain>
    </source>
</reference>
<comment type="caution">
    <text evidence="1">The sequence shown here is derived from an EMBL/GenBank/DDBJ whole genome shotgun (WGS) entry which is preliminary data.</text>
</comment>
<name>A0ABD5PX59_9EURY</name>
<dbReference type="AlphaFoldDB" id="A0ABD5PX59"/>
<sequence>MSEAKSTAEQLVRTYVDVWNERDYSKLPDIVSESFVMHDRAAPEEGVPGSAGEIHGPEGLEQFVREVTTGFPDFEVTILDLVSTDGLVMYEGEISMTHEGEFDGIPPTGRTAQFREMSKFRVADGAIREHRAYFDQQEIYEQLGLTED</sequence>
<dbReference type="SUPFAM" id="SSF54427">
    <property type="entry name" value="NTF2-like"/>
    <property type="match status" value="1"/>
</dbReference>
<keyword evidence="2" id="KW-1185">Reference proteome</keyword>
<dbReference type="Gene3D" id="3.10.450.50">
    <property type="match status" value="1"/>
</dbReference>
<gene>
    <name evidence="1" type="ORF">ACFO9K_00975</name>
</gene>
<dbReference type="RefSeq" id="WP_254267660.1">
    <property type="nucleotide sequence ID" value="NZ_CP100400.1"/>
</dbReference>
<accession>A0ABD5PX59</accession>
<protein>
    <submittedName>
        <fullName evidence="1">Ester cyclase</fullName>
    </submittedName>
</protein>
<organism evidence="1 2">
    <name type="scientific">Halorussus aquaticus</name>
    <dbReference type="NCBI Taxonomy" id="2953748"/>
    <lineage>
        <taxon>Archaea</taxon>
        <taxon>Methanobacteriati</taxon>
        <taxon>Methanobacteriota</taxon>
        <taxon>Stenosarchaea group</taxon>
        <taxon>Halobacteria</taxon>
        <taxon>Halobacteriales</taxon>
        <taxon>Haladaptataceae</taxon>
        <taxon>Halorussus</taxon>
    </lineage>
</organism>
<dbReference type="PANTHER" id="PTHR38436">
    <property type="entry name" value="POLYKETIDE CYCLASE SNOAL-LIKE DOMAIN"/>
    <property type="match status" value="1"/>
</dbReference>